<organism evidence="1 2">
    <name type="scientific">Zancudomyces culisetae</name>
    <name type="common">Gut fungus</name>
    <name type="synonym">Smittium culisetae</name>
    <dbReference type="NCBI Taxonomy" id="1213189"/>
    <lineage>
        <taxon>Eukaryota</taxon>
        <taxon>Fungi</taxon>
        <taxon>Fungi incertae sedis</taxon>
        <taxon>Zoopagomycota</taxon>
        <taxon>Kickxellomycotina</taxon>
        <taxon>Harpellomycetes</taxon>
        <taxon>Harpellales</taxon>
        <taxon>Legeriomycetaceae</taxon>
        <taxon>Zancudomyces</taxon>
    </lineage>
</organism>
<reference evidence="2" key="1">
    <citation type="submission" date="2017-01" db="EMBL/GenBank/DDBJ databases">
        <authorList>
            <person name="Wang Y."/>
            <person name="White M."/>
            <person name="Kvist S."/>
            <person name="Moncalvo J.-M."/>
        </authorList>
    </citation>
    <scope>NUCLEOTIDE SEQUENCE [LARGE SCALE GENOMIC DNA]</scope>
    <source>
        <strain evidence="2">COL-18-3</strain>
    </source>
</reference>
<sequence>MLSSYDYNPWLVPNGSTYIKKACCNNASNPKIHDPFLLSRIAAKESLDINQESLSTSVNETRDKRFIMAIDLKPVVKESDELHLSLEGLSLSKQLSEKQISHTINNPTLDDDPKDFYVKDVDFDAHLQNITLLNQCKKMIERVFYPILNTGAKYMDKTQSSTFDQNLIISSYKEAFSGFNFTELLYNPIEQAQRNDAARGCELINKGNTHANFSSAVDSMGSA</sequence>
<keyword evidence="2" id="KW-1185">Reference proteome</keyword>
<gene>
    <name evidence="1" type="ORF">AX774_g6953</name>
</gene>
<dbReference type="EMBL" id="LSSK01001481">
    <property type="protein sequence ID" value="OMH79623.1"/>
    <property type="molecule type" value="Genomic_DNA"/>
</dbReference>
<proteinExistence type="predicted"/>
<accession>A0A1R1PFE0</accession>
<name>A0A1R1PFE0_ZANCU</name>
<evidence type="ECO:0000313" key="1">
    <source>
        <dbReference type="EMBL" id="OMH79623.1"/>
    </source>
</evidence>
<comment type="caution">
    <text evidence="1">The sequence shown here is derived from an EMBL/GenBank/DDBJ whole genome shotgun (WGS) entry which is preliminary data.</text>
</comment>
<dbReference type="AlphaFoldDB" id="A0A1R1PFE0"/>
<protein>
    <submittedName>
        <fullName evidence="1">Uncharacterized protein</fullName>
    </submittedName>
</protein>
<evidence type="ECO:0000313" key="2">
    <source>
        <dbReference type="Proteomes" id="UP000188320"/>
    </source>
</evidence>
<dbReference type="Proteomes" id="UP000188320">
    <property type="component" value="Unassembled WGS sequence"/>
</dbReference>